<keyword evidence="1" id="KW-1133">Transmembrane helix</keyword>
<comment type="caution">
    <text evidence="2">The sequence shown here is derived from an EMBL/GenBank/DDBJ whole genome shotgun (WGS) entry which is preliminary data.</text>
</comment>
<dbReference type="EMBL" id="LBWR01000001">
    <property type="protein sequence ID" value="KKR12527.1"/>
    <property type="molecule type" value="Genomic_DNA"/>
</dbReference>
<organism evidence="2 3">
    <name type="scientific">Candidatus Wolfebacteria bacterium GW2011_GWC2_39_22</name>
    <dbReference type="NCBI Taxonomy" id="1619013"/>
    <lineage>
        <taxon>Bacteria</taxon>
        <taxon>Candidatus Wolfeibacteriota</taxon>
    </lineage>
</organism>
<keyword evidence="1" id="KW-0812">Transmembrane</keyword>
<dbReference type="Gene3D" id="2.60.120.1140">
    <property type="entry name" value="Protein of unknown function DUF192"/>
    <property type="match status" value="1"/>
</dbReference>
<gene>
    <name evidence="2" type="ORF">UT41_C0001G0071</name>
</gene>
<proteinExistence type="predicted"/>
<dbReference type="PANTHER" id="PTHR37953">
    <property type="entry name" value="UPF0127 PROTEIN MJ1496"/>
    <property type="match status" value="1"/>
</dbReference>
<name>A0A0G0RFT5_9BACT</name>
<evidence type="ECO:0000256" key="1">
    <source>
        <dbReference type="SAM" id="Phobius"/>
    </source>
</evidence>
<evidence type="ECO:0000313" key="3">
    <source>
        <dbReference type="Proteomes" id="UP000034665"/>
    </source>
</evidence>
<dbReference type="Pfam" id="PF02643">
    <property type="entry name" value="DUF192"/>
    <property type="match status" value="1"/>
</dbReference>
<dbReference type="STRING" id="1619013.UT41_C0001G0071"/>
<evidence type="ECO:0008006" key="4">
    <source>
        <dbReference type="Google" id="ProtNLM"/>
    </source>
</evidence>
<dbReference type="PANTHER" id="PTHR37953:SF1">
    <property type="entry name" value="UPF0127 PROTEIN MJ1496"/>
    <property type="match status" value="1"/>
</dbReference>
<feature type="transmembrane region" description="Helical" evidence="1">
    <location>
        <begin position="6"/>
        <end position="26"/>
    </location>
</feature>
<reference evidence="2 3" key="1">
    <citation type="journal article" date="2015" name="Nature">
        <title>rRNA introns, odd ribosomes, and small enigmatic genomes across a large radiation of phyla.</title>
        <authorList>
            <person name="Brown C.T."/>
            <person name="Hug L.A."/>
            <person name="Thomas B.C."/>
            <person name="Sharon I."/>
            <person name="Castelle C.J."/>
            <person name="Singh A."/>
            <person name="Wilkins M.J."/>
            <person name="Williams K.H."/>
            <person name="Banfield J.F."/>
        </authorList>
    </citation>
    <scope>NUCLEOTIDE SEQUENCE [LARGE SCALE GENOMIC DNA]</scope>
</reference>
<keyword evidence="1" id="KW-0472">Membrane</keyword>
<protein>
    <recommendedName>
        <fullName evidence="4">DUF192 domain-containing protein</fullName>
    </recommendedName>
</protein>
<evidence type="ECO:0000313" key="2">
    <source>
        <dbReference type="EMBL" id="KKR12527.1"/>
    </source>
</evidence>
<dbReference type="InterPro" id="IPR003795">
    <property type="entry name" value="DUF192"/>
</dbReference>
<sequence length="162" mass="18409">MKIKKGVILSVLFLGSILLSVVIFLLHSNFFLSRKQIGNSVSFPEKNSTVSVELAVTPYQWSKGLMFREELASGAGMLFVFPNEEIRSFWMKNTLIPLDILFINADKKIVTMYKNVQPCTTLLCPQYASTENAMYVLEVNAGFLNRYTIQEGDQIVIERNDQ</sequence>
<dbReference type="Proteomes" id="UP000034665">
    <property type="component" value="Unassembled WGS sequence"/>
</dbReference>
<dbReference type="AlphaFoldDB" id="A0A0G0RFT5"/>
<accession>A0A0G0RFT5</accession>
<dbReference type="InterPro" id="IPR038695">
    <property type="entry name" value="Saro_0823-like_sf"/>
</dbReference>